<protein>
    <submittedName>
        <fullName evidence="1">Uncharacterized protein</fullName>
    </submittedName>
</protein>
<accession>A0A4Y2TCF5</accession>
<evidence type="ECO:0000313" key="2">
    <source>
        <dbReference type="Proteomes" id="UP000499080"/>
    </source>
</evidence>
<gene>
    <name evidence="1" type="ORF">AVEN_200082_1</name>
</gene>
<comment type="caution">
    <text evidence="1">The sequence shown here is derived from an EMBL/GenBank/DDBJ whole genome shotgun (WGS) entry which is preliminary data.</text>
</comment>
<organism evidence="1 2">
    <name type="scientific">Araneus ventricosus</name>
    <name type="common">Orbweaver spider</name>
    <name type="synonym">Epeira ventricosa</name>
    <dbReference type="NCBI Taxonomy" id="182803"/>
    <lineage>
        <taxon>Eukaryota</taxon>
        <taxon>Metazoa</taxon>
        <taxon>Ecdysozoa</taxon>
        <taxon>Arthropoda</taxon>
        <taxon>Chelicerata</taxon>
        <taxon>Arachnida</taxon>
        <taxon>Araneae</taxon>
        <taxon>Araneomorphae</taxon>
        <taxon>Entelegynae</taxon>
        <taxon>Araneoidea</taxon>
        <taxon>Araneidae</taxon>
        <taxon>Araneus</taxon>
    </lineage>
</organism>
<dbReference type="EMBL" id="BGPR01027182">
    <property type="protein sequence ID" value="GBN97463.1"/>
    <property type="molecule type" value="Genomic_DNA"/>
</dbReference>
<proteinExistence type="predicted"/>
<sequence>MLPLAGLRRIQIMPVTKLQIVSPRRPSWREFQLLFLCLFPKQELLLQDLLTKWKFEWESATTGRLIYELIPEACLKQQNWTRFEIMFSVNTDLLPPTYTDSTVDRQTCAAVEKKDLAFILQRLVRSLHPGTFPPLRQPICSYGKKAFLQMFIQRSNSITWSNSF</sequence>
<name>A0A4Y2TCF5_ARAVE</name>
<reference evidence="1 2" key="1">
    <citation type="journal article" date="2019" name="Sci. Rep.">
        <title>Orb-weaving spider Araneus ventricosus genome elucidates the spidroin gene catalogue.</title>
        <authorList>
            <person name="Kono N."/>
            <person name="Nakamura H."/>
            <person name="Ohtoshi R."/>
            <person name="Moran D.A.P."/>
            <person name="Shinohara A."/>
            <person name="Yoshida Y."/>
            <person name="Fujiwara M."/>
            <person name="Mori M."/>
            <person name="Tomita M."/>
            <person name="Arakawa K."/>
        </authorList>
    </citation>
    <scope>NUCLEOTIDE SEQUENCE [LARGE SCALE GENOMIC DNA]</scope>
</reference>
<evidence type="ECO:0000313" key="1">
    <source>
        <dbReference type="EMBL" id="GBN97463.1"/>
    </source>
</evidence>
<keyword evidence="2" id="KW-1185">Reference proteome</keyword>
<dbReference type="Proteomes" id="UP000499080">
    <property type="component" value="Unassembled WGS sequence"/>
</dbReference>
<dbReference type="AlphaFoldDB" id="A0A4Y2TCF5"/>